<evidence type="ECO:0000313" key="4">
    <source>
        <dbReference type="Proteomes" id="UP000468828"/>
    </source>
</evidence>
<proteinExistence type="predicted"/>
<reference evidence="3 5" key="2">
    <citation type="submission" date="2020-02" db="EMBL/GenBank/DDBJ databases">
        <title>The WGS of Modestobacter muralis DSM 100205.</title>
        <authorList>
            <person name="Jiang Z."/>
        </authorList>
    </citation>
    <scope>NUCLEOTIDE SEQUENCE [LARGE SCALE GENOMIC DNA]</scope>
    <source>
        <strain evidence="3 5">DSM 100205</strain>
    </source>
</reference>
<sequence>MSAPGKSQRRWPTTPGGAASTPEQVAAAEAAVADLLTCPEPSGRPLDGGHLLLSYLPFTDLDRSQGLDLSWETQVERRSPGQGTTRMEIGGGATPAEAVEALVPSRAEMALDEDAAASWSADARDLERRWAGWGQLLRQATAVAAAGPATPEEPSSTGFDMEVRWDDDASPPDWEWTVSVSLIDTDGEDVGFREWRGTSPADALRAALADADEWYRPVPARPRTSHGEWTRRLPARARTVLGRLLSRSRPR</sequence>
<evidence type="ECO:0000256" key="1">
    <source>
        <dbReference type="SAM" id="MobiDB-lite"/>
    </source>
</evidence>
<dbReference type="Proteomes" id="UP000468828">
    <property type="component" value="Unassembled WGS sequence"/>
</dbReference>
<evidence type="ECO:0000313" key="3">
    <source>
        <dbReference type="EMBL" id="NEN49986.1"/>
    </source>
</evidence>
<dbReference type="RefSeq" id="WP_163609676.1">
    <property type="nucleotide sequence ID" value="NZ_JAAGWB010000011.1"/>
</dbReference>
<dbReference type="EMBL" id="JAAGWB010000011">
    <property type="protein sequence ID" value="NEN49986.1"/>
    <property type="molecule type" value="Genomic_DNA"/>
</dbReference>
<dbReference type="AlphaFoldDB" id="A0A6P0H5K4"/>
<dbReference type="EMBL" id="JAAGWH010000011">
    <property type="protein sequence ID" value="NEK93219.1"/>
    <property type="molecule type" value="Genomic_DNA"/>
</dbReference>
<keyword evidence="4" id="KW-1185">Reference proteome</keyword>
<feature type="region of interest" description="Disordered" evidence="1">
    <location>
        <begin position="1"/>
        <end position="26"/>
    </location>
</feature>
<comment type="caution">
    <text evidence="3">The sequence shown here is derived from an EMBL/GenBank/DDBJ whole genome shotgun (WGS) entry which is preliminary data.</text>
</comment>
<organism evidence="3 5">
    <name type="scientific">Modestobacter muralis</name>
    <dbReference type="NCBI Taxonomy" id="1608614"/>
    <lineage>
        <taxon>Bacteria</taxon>
        <taxon>Bacillati</taxon>
        <taxon>Actinomycetota</taxon>
        <taxon>Actinomycetes</taxon>
        <taxon>Geodermatophilales</taxon>
        <taxon>Geodermatophilaceae</taxon>
        <taxon>Modestobacter</taxon>
    </lineage>
</organism>
<evidence type="ECO:0000313" key="2">
    <source>
        <dbReference type="EMBL" id="NEK93219.1"/>
    </source>
</evidence>
<reference evidence="2 4" key="1">
    <citation type="submission" date="2020-01" db="EMBL/GenBank/DDBJ databases">
        <title>the WGS Modestobacter muralis CPCC 204518.</title>
        <authorList>
            <person name="Jiang Z."/>
        </authorList>
    </citation>
    <scope>NUCLEOTIDE SEQUENCE [LARGE SCALE GENOMIC DNA]</scope>
    <source>
        <strain evidence="2 4">DSM 100205</strain>
    </source>
</reference>
<accession>A0A6P0H5K4</accession>
<dbReference type="Proteomes" id="UP000471152">
    <property type="component" value="Unassembled WGS sequence"/>
</dbReference>
<name>A0A6P0H5K4_9ACTN</name>
<protein>
    <submittedName>
        <fullName evidence="3">Uncharacterized protein</fullName>
    </submittedName>
</protein>
<gene>
    <name evidence="3" type="ORF">G3R41_03365</name>
    <name evidence="2" type="ORF">GCU67_03365</name>
</gene>
<evidence type="ECO:0000313" key="5">
    <source>
        <dbReference type="Proteomes" id="UP000471152"/>
    </source>
</evidence>